<dbReference type="InterPro" id="IPR023885">
    <property type="entry name" value="4Fe4S-binding_SPASM_dom"/>
</dbReference>
<dbReference type="Gene3D" id="3.20.20.70">
    <property type="entry name" value="Aldolase class I"/>
    <property type="match status" value="1"/>
</dbReference>
<dbReference type="Proteomes" id="UP000253303">
    <property type="component" value="Unassembled WGS sequence"/>
</dbReference>
<feature type="compositionally biased region" description="Polar residues" evidence="1">
    <location>
        <begin position="1"/>
        <end position="25"/>
    </location>
</feature>
<evidence type="ECO:0000313" key="4">
    <source>
        <dbReference type="Proteomes" id="UP000253303"/>
    </source>
</evidence>
<dbReference type="SUPFAM" id="SSF102114">
    <property type="entry name" value="Radical SAM enzymes"/>
    <property type="match status" value="1"/>
</dbReference>
<evidence type="ECO:0000259" key="2">
    <source>
        <dbReference type="Pfam" id="PF13186"/>
    </source>
</evidence>
<sequence length="270" mass="29024">MTGPISCSSTLRATGSTMQPTTSLDQGEFPMHSSCDLLEPGAVRVARPVLRGPLHPRGAGATRHTDDQQEHQVITGRPTLRATSRNIARAHEYGIPVRAGVVGVLNRQRVRQGISVLERIGIPDIGYDDLREVGRGVREAGPGIDQLCGHCADRKAAISPAGDVWPCVFSRWLTAGNVLRSSLADIVEGEVFERITRELRATFATADAECGPDACTPRCGPSCGPACVPQYRTPCRPRQGCAPDYGSCDPDKRLCTPDRGCKPNKCRPTS</sequence>
<organism evidence="3 4">
    <name type="scientific">Spongiactinospora rosea</name>
    <dbReference type="NCBI Taxonomy" id="2248750"/>
    <lineage>
        <taxon>Bacteria</taxon>
        <taxon>Bacillati</taxon>
        <taxon>Actinomycetota</taxon>
        <taxon>Actinomycetes</taxon>
        <taxon>Streptosporangiales</taxon>
        <taxon>Streptosporangiaceae</taxon>
        <taxon>Spongiactinospora</taxon>
    </lineage>
</organism>
<dbReference type="InterPro" id="IPR058240">
    <property type="entry name" value="rSAM_sf"/>
</dbReference>
<proteinExistence type="predicted"/>
<evidence type="ECO:0000313" key="3">
    <source>
        <dbReference type="EMBL" id="RBQ15620.1"/>
    </source>
</evidence>
<comment type="caution">
    <text evidence="3">The sequence shown here is derived from an EMBL/GenBank/DDBJ whole genome shotgun (WGS) entry which is preliminary data.</text>
</comment>
<dbReference type="EMBL" id="QMEY01000022">
    <property type="protein sequence ID" value="RBQ15620.1"/>
    <property type="molecule type" value="Genomic_DNA"/>
</dbReference>
<protein>
    <recommendedName>
        <fullName evidence="2">4Fe4S-binding SPASM domain-containing protein</fullName>
    </recommendedName>
</protein>
<name>A0A366LPQ0_9ACTN</name>
<gene>
    <name evidence="3" type="ORF">DP939_35225</name>
</gene>
<feature type="region of interest" description="Disordered" evidence="1">
    <location>
        <begin position="52"/>
        <end position="72"/>
    </location>
</feature>
<keyword evidence="4" id="KW-1185">Reference proteome</keyword>
<feature type="region of interest" description="Disordered" evidence="1">
    <location>
        <begin position="1"/>
        <end position="27"/>
    </location>
</feature>
<evidence type="ECO:0000256" key="1">
    <source>
        <dbReference type="SAM" id="MobiDB-lite"/>
    </source>
</evidence>
<dbReference type="InterPro" id="IPR013785">
    <property type="entry name" value="Aldolase_TIM"/>
</dbReference>
<accession>A0A366LPQ0</accession>
<dbReference type="Pfam" id="PF13186">
    <property type="entry name" value="SPASM"/>
    <property type="match status" value="1"/>
</dbReference>
<feature type="domain" description="4Fe4S-binding SPASM" evidence="2">
    <location>
        <begin position="148"/>
        <end position="210"/>
    </location>
</feature>
<reference evidence="3 4" key="1">
    <citation type="submission" date="2018-06" db="EMBL/GenBank/DDBJ databases">
        <title>Sphaerisporangium craniellae sp. nov., isolated from a marine sponge in the South China Sea.</title>
        <authorList>
            <person name="Li L."/>
        </authorList>
    </citation>
    <scope>NUCLEOTIDE SEQUENCE [LARGE SCALE GENOMIC DNA]</scope>
    <source>
        <strain evidence="3 4">LHW63015</strain>
    </source>
</reference>
<dbReference type="AlphaFoldDB" id="A0A366LPQ0"/>